<dbReference type="CDD" id="cd16936">
    <property type="entry name" value="HATPase_RsbW-like"/>
    <property type="match status" value="1"/>
</dbReference>
<keyword evidence="1" id="KW-0723">Serine/threonine-protein kinase</keyword>
<evidence type="ECO:0000256" key="1">
    <source>
        <dbReference type="ARBA" id="ARBA00022527"/>
    </source>
</evidence>
<protein>
    <submittedName>
        <fullName evidence="3">ATP-binding protein</fullName>
    </submittedName>
</protein>
<dbReference type="RefSeq" id="WP_211039232.1">
    <property type="nucleotide sequence ID" value="NZ_JAELVF020000001.1"/>
</dbReference>
<evidence type="ECO:0000313" key="3">
    <source>
        <dbReference type="EMBL" id="MBU7596827.1"/>
    </source>
</evidence>
<feature type="domain" description="Histidine kinase/HSP90-like ATPase" evidence="2">
    <location>
        <begin position="23"/>
        <end position="133"/>
    </location>
</feature>
<dbReference type="GO" id="GO:0004674">
    <property type="term" value="F:protein serine/threonine kinase activity"/>
    <property type="evidence" value="ECO:0007669"/>
    <property type="project" value="UniProtKB-KW"/>
</dbReference>
<dbReference type="InterPro" id="IPR003594">
    <property type="entry name" value="HATPase_dom"/>
</dbReference>
<dbReference type="Proteomes" id="UP000694501">
    <property type="component" value="Unassembled WGS sequence"/>
</dbReference>
<gene>
    <name evidence="3" type="ORF">JGS22_004040</name>
</gene>
<keyword evidence="1" id="KW-0418">Kinase</keyword>
<evidence type="ECO:0000259" key="2">
    <source>
        <dbReference type="Pfam" id="PF13581"/>
    </source>
</evidence>
<accession>A0A949N4C9</accession>
<keyword evidence="3" id="KW-0547">Nucleotide-binding</keyword>
<comment type="caution">
    <text evidence="3">The sequence shown here is derived from an EMBL/GenBank/DDBJ whole genome shotgun (WGS) entry which is preliminary data.</text>
</comment>
<reference evidence="3" key="1">
    <citation type="submission" date="2021-06" db="EMBL/GenBank/DDBJ databases">
        <title>Sequencing of actinobacteria type strains.</title>
        <authorList>
            <person name="Nguyen G.-S."/>
            <person name="Wentzel A."/>
        </authorList>
    </citation>
    <scope>NUCLEOTIDE SEQUENCE</scope>
    <source>
        <strain evidence="3">P38-E01</strain>
    </source>
</reference>
<dbReference type="PANTHER" id="PTHR35526:SF3">
    <property type="entry name" value="ANTI-SIGMA-F FACTOR RSBW"/>
    <property type="match status" value="1"/>
</dbReference>
<dbReference type="AlphaFoldDB" id="A0A949N4C9"/>
<dbReference type="PANTHER" id="PTHR35526">
    <property type="entry name" value="ANTI-SIGMA-F FACTOR RSBW-RELATED"/>
    <property type="match status" value="1"/>
</dbReference>
<proteinExistence type="predicted"/>
<keyword evidence="3" id="KW-0067">ATP-binding</keyword>
<evidence type="ECO:0000313" key="4">
    <source>
        <dbReference type="Proteomes" id="UP000694501"/>
    </source>
</evidence>
<dbReference type="InterPro" id="IPR036890">
    <property type="entry name" value="HATPase_C_sf"/>
</dbReference>
<dbReference type="GO" id="GO:0005524">
    <property type="term" value="F:ATP binding"/>
    <property type="evidence" value="ECO:0007669"/>
    <property type="project" value="UniProtKB-KW"/>
</dbReference>
<dbReference type="Pfam" id="PF13581">
    <property type="entry name" value="HATPase_c_2"/>
    <property type="match status" value="1"/>
</dbReference>
<organism evidence="3 4">
    <name type="scientific">Streptomyces tardus</name>
    <dbReference type="NCBI Taxonomy" id="2780544"/>
    <lineage>
        <taxon>Bacteria</taxon>
        <taxon>Bacillati</taxon>
        <taxon>Actinomycetota</taxon>
        <taxon>Actinomycetes</taxon>
        <taxon>Kitasatosporales</taxon>
        <taxon>Streptomycetaceae</taxon>
        <taxon>Streptomyces</taxon>
    </lineage>
</organism>
<dbReference type="Gene3D" id="3.30.565.10">
    <property type="entry name" value="Histidine kinase-like ATPase, C-terminal domain"/>
    <property type="match status" value="1"/>
</dbReference>
<keyword evidence="1" id="KW-0808">Transferase</keyword>
<keyword evidence="4" id="KW-1185">Reference proteome</keyword>
<name>A0A949N4C9_9ACTN</name>
<dbReference type="EMBL" id="JAELVF020000001">
    <property type="protein sequence ID" value="MBU7596827.1"/>
    <property type="molecule type" value="Genomic_DNA"/>
</dbReference>
<sequence>MGHAELRRGTDVLREDRLNYTPLPGSVQLVRRRAARLVAEWGHPGIAGDFALVVGELACNAVLHGCVPRRHFRVHLKLTRLVVRAEVTDPRGERLPRRRQAADDEMFGRGMVIVDALASRWGVTPLEVGKTVWVELDLT</sequence>
<dbReference type="InterPro" id="IPR050267">
    <property type="entry name" value="Anti-sigma-factor_SerPK"/>
</dbReference>